<keyword evidence="4" id="KW-1185">Reference proteome</keyword>
<dbReference type="OMA" id="NENYEPA"/>
<dbReference type="EMBL" id="LT553497">
    <property type="protein sequence ID" value="SAM00974.1"/>
    <property type="molecule type" value="Genomic_DNA"/>
</dbReference>
<evidence type="ECO:0000256" key="2">
    <source>
        <dbReference type="SAM" id="MobiDB-lite"/>
    </source>
</evidence>
<proteinExistence type="inferred from homology"/>
<organism evidence="3">
    <name type="scientific">Absidia glauca</name>
    <name type="common">Pin mould</name>
    <dbReference type="NCBI Taxonomy" id="4829"/>
    <lineage>
        <taxon>Eukaryota</taxon>
        <taxon>Fungi</taxon>
        <taxon>Fungi incertae sedis</taxon>
        <taxon>Mucoromycota</taxon>
        <taxon>Mucoromycotina</taxon>
        <taxon>Mucoromycetes</taxon>
        <taxon>Mucorales</taxon>
        <taxon>Cunninghamellaceae</taxon>
        <taxon>Absidia</taxon>
    </lineage>
</organism>
<evidence type="ECO:0000256" key="1">
    <source>
        <dbReference type="ARBA" id="ARBA00038101"/>
    </source>
</evidence>
<protein>
    <recommendedName>
        <fullName evidence="5">HCP-like protein</fullName>
    </recommendedName>
</protein>
<name>A0A168NQ15_ABSGL</name>
<dbReference type="InterPro" id="IPR011990">
    <property type="entry name" value="TPR-like_helical_dom_sf"/>
</dbReference>
<comment type="similarity">
    <text evidence="1">Belongs to the sel-1 family.</text>
</comment>
<dbReference type="AlphaFoldDB" id="A0A168NQ15"/>
<feature type="region of interest" description="Disordered" evidence="2">
    <location>
        <begin position="244"/>
        <end position="264"/>
    </location>
</feature>
<sequence length="508" mass="57236">MTSLQVLDGVPPALHCHKVTELLRSPSTHHNPTLLNHAVQYLRIKAIKGDVNAKVKLGTILDGQLLAEVKAACPGDIDTTYWQTILDKREADLWGTCIYDRWLSSALLPCIELIESDILLKQKADTQHDQDSTTISLFRLVDSILSLTGVESNVSNKDDRPSSATNDSKTKGGMCYLVGLMRLKGVGLEKDLEQAVAYFEMASKLEHDGACYQLAMMKEDRHRYPGLYNMEESVAMYEKMVSNKQDKKASNGSTTTGNGKDGIGGGTVAALSGPDAWALTKLARAYYEGDHQGQSQNLQKAYHYARKVAENTGEKYCQFMVGDILLKQNDIQQSLFWLTQSGQQGFPLAIEMLARIYFEGCLPMVKPDYTLAYEWSLKGDDIWPSGLGYCQSCLGDLYRQGLGVPKDQMKSFEYYQKAASQQEDPQNYARYMLGEMFYHGNGWIQNIPVAKDYYQIAAQEQYQPARQRLLEIEAYERQQMEQQDISQRTGGKPWKFMTLFSSRRKVTA</sequence>
<gene>
    <name evidence="3" type="primary">ABSGL_06710.1 scaffold 8661</name>
</gene>
<evidence type="ECO:0000313" key="3">
    <source>
        <dbReference type="EMBL" id="SAM00974.1"/>
    </source>
</evidence>
<dbReference type="InterPro" id="IPR050767">
    <property type="entry name" value="Sel1_AlgK"/>
</dbReference>
<reference evidence="3" key="1">
    <citation type="submission" date="2016-04" db="EMBL/GenBank/DDBJ databases">
        <authorList>
            <person name="Evans L.H."/>
            <person name="Alamgir A."/>
            <person name="Owens N."/>
            <person name="Weber N.D."/>
            <person name="Virtaneva K."/>
            <person name="Barbian K."/>
            <person name="Babar A."/>
            <person name="Rosenke K."/>
        </authorList>
    </citation>
    <scope>NUCLEOTIDE SEQUENCE [LARGE SCALE GENOMIC DNA]</scope>
    <source>
        <strain evidence="3">CBS 101.48</strain>
    </source>
</reference>
<dbReference type="Pfam" id="PF08238">
    <property type="entry name" value="Sel1"/>
    <property type="match status" value="6"/>
</dbReference>
<dbReference type="PANTHER" id="PTHR11102">
    <property type="entry name" value="SEL-1-LIKE PROTEIN"/>
    <property type="match status" value="1"/>
</dbReference>
<dbReference type="SUPFAM" id="SSF81901">
    <property type="entry name" value="HCP-like"/>
    <property type="match status" value="2"/>
</dbReference>
<dbReference type="Gene3D" id="1.25.40.10">
    <property type="entry name" value="Tetratricopeptide repeat domain"/>
    <property type="match status" value="3"/>
</dbReference>
<dbReference type="Proteomes" id="UP000078561">
    <property type="component" value="Unassembled WGS sequence"/>
</dbReference>
<dbReference type="InterPro" id="IPR006597">
    <property type="entry name" value="Sel1-like"/>
</dbReference>
<dbReference type="SMART" id="SM00671">
    <property type="entry name" value="SEL1"/>
    <property type="match status" value="5"/>
</dbReference>
<dbReference type="OrthoDB" id="2384430at2759"/>
<dbReference type="PANTHER" id="PTHR11102:SF160">
    <property type="entry name" value="ERAD-ASSOCIATED E3 UBIQUITIN-PROTEIN LIGASE COMPONENT HRD3"/>
    <property type="match status" value="1"/>
</dbReference>
<accession>A0A168NQ15</accession>
<dbReference type="STRING" id="4829.A0A168NQ15"/>
<evidence type="ECO:0000313" key="4">
    <source>
        <dbReference type="Proteomes" id="UP000078561"/>
    </source>
</evidence>
<dbReference type="InParanoid" id="A0A168NQ15"/>
<evidence type="ECO:0008006" key="5">
    <source>
        <dbReference type="Google" id="ProtNLM"/>
    </source>
</evidence>